<gene>
    <name evidence="1" type="ORF">BN938_0702</name>
</gene>
<organism evidence="1 2">
    <name type="scientific">Mucinivorans hirudinis</name>
    <dbReference type="NCBI Taxonomy" id="1433126"/>
    <lineage>
        <taxon>Bacteria</taxon>
        <taxon>Pseudomonadati</taxon>
        <taxon>Bacteroidota</taxon>
        <taxon>Bacteroidia</taxon>
        <taxon>Bacteroidales</taxon>
        <taxon>Rikenellaceae</taxon>
        <taxon>Mucinivorans</taxon>
    </lineage>
</organism>
<protein>
    <submittedName>
        <fullName evidence="1">Conjugative transposon protein TraQ</fullName>
    </submittedName>
</protein>
<dbReference type="AlphaFoldDB" id="A0A060R6W1"/>
<dbReference type="PROSITE" id="PS51257">
    <property type="entry name" value="PROKAR_LIPOPROTEIN"/>
    <property type="match status" value="1"/>
</dbReference>
<dbReference type="InterPro" id="IPR024355">
    <property type="entry name" value="TraQ_bacteroidetes"/>
</dbReference>
<dbReference type="eggNOG" id="ENOG5033XAS">
    <property type="taxonomic scope" value="Bacteria"/>
</dbReference>
<evidence type="ECO:0000313" key="1">
    <source>
        <dbReference type="EMBL" id="CDN30807.1"/>
    </source>
</evidence>
<dbReference type="PATRIC" id="fig|1433126.3.peg.701"/>
<reference evidence="1 2" key="1">
    <citation type="journal article" date="2015" name="Genome Announc.">
        <title>Complete Genome Sequence of the Novel Leech Symbiont Mucinivorans hirudinis M3T.</title>
        <authorList>
            <person name="Nelson M.C."/>
            <person name="Bomar L."/>
            <person name="Graf J."/>
        </authorList>
    </citation>
    <scope>NUCLEOTIDE SEQUENCE [LARGE SCALE GENOMIC DNA]</scope>
    <source>
        <strain evidence="2">M3</strain>
    </source>
</reference>
<dbReference type="STRING" id="1433126.BN938_0702"/>
<dbReference type="Gene3D" id="2.60.40.2410">
    <property type="entry name" value="Uncharacterised protein PF12988, DUF3872"/>
    <property type="match status" value="1"/>
</dbReference>
<sequence length="151" mass="17349">MEIITMKTAFFILIAVSISGILFSLTSCSDKLDIQQMYDFSLSTMPVQKRIKQGETAEIRCQLHKSGNYKETKFHIGYFQPEGKGTLKMDDGTVFLPNDTYPLEKETFRLYYTSECSDQQQIDLTVYDSFGQRYELSISMQNETTKPSDAQ</sequence>
<dbReference type="EMBL" id="HG934468">
    <property type="protein sequence ID" value="CDN30807.1"/>
    <property type="molecule type" value="Genomic_DNA"/>
</dbReference>
<evidence type="ECO:0000313" key="2">
    <source>
        <dbReference type="Proteomes" id="UP000027616"/>
    </source>
</evidence>
<name>A0A060R6W1_9BACT</name>
<dbReference type="Proteomes" id="UP000027616">
    <property type="component" value="Chromosome I"/>
</dbReference>
<proteinExistence type="predicted"/>
<dbReference type="HOGENOM" id="CLU_134879_0_0_10"/>
<accession>A0A060R6W1</accession>
<dbReference type="InterPro" id="IPR038707">
    <property type="entry name" value="TraQ_sf"/>
</dbReference>
<dbReference type="Pfam" id="PF12988">
    <property type="entry name" value="TraQ_transposon"/>
    <property type="match status" value="1"/>
</dbReference>
<dbReference type="KEGG" id="rbc:BN938_0702"/>
<keyword evidence="2" id="KW-1185">Reference proteome</keyword>